<evidence type="ECO:0000313" key="1">
    <source>
        <dbReference type="EMBL" id="MFC2993365.1"/>
    </source>
</evidence>
<evidence type="ECO:0000313" key="2">
    <source>
        <dbReference type="Proteomes" id="UP001595386"/>
    </source>
</evidence>
<dbReference type="RefSeq" id="WP_379760908.1">
    <property type="nucleotide sequence ID" value="NZ_JBHRSQ010000020.1"/>
</dbReference>
<protein>
    <submittedName>
        <fullName evidence="1">Uncharacterized protein</fullName>
    </submittedName>
</protein>
<name>A0ABV7BAV8_9GAMM</name>
<organism evidence="1 2">
    <name type="scientific">Halomonas tibetensis</name>
    <dbReference type="NCBI Taxonomy" id="2259590"/>
    <lineage>
        <taxon>Bacteria</taxon>
        <taxon>Pseudomonadati</taxon>
        <taxon>Pseudomonadota</taxon>
        <taxon>Gammaproteobacteria</taxon>
        <taxon>Oceanospirillales</taxon>
        <taxon>Halomonadaceae</taxon>
        <taxon>Halomonas</taxon>
    </lineage>
</organism>
<comment type="caution">
    <text evidence="1">The sequence shown here is derived from an EMBL/GenBank/DDBJ whole genome shotgun (WGS) entry which is preliminary data.</text>
</comment>
<dbReference type="Proteomes" id="UP001595386">
    <property type="component" value="Unassembled WGS sequence"/>
</dbReference>
<dbReference type="EMBL" id="JBHRSQ010000020">
    <property type="protein sequence ID" value="MFC2993365.1"/>
    <property type="molecule type" value="Genomic_DNA"/>
</dbReference>
<sequence length="289" mass="33286">MLNADIIRKGDDRDEIMRLADDLQNVLPSLSLGLNPEIRDLCMRYHFFLGWSADHGFWVLWAVPTDDAIGRPRPEHLVAWLTNPPEKNLQAITDGLIELFRKGRKQLWVTADDIQATLESLDFSIPTVETLLPGAPERWHPLPSRFHNRFRLSEGHCVYRELFLEFERPDAVSIMATLAEGRHDGILLIYTLLTENVVPMEPYEVDWPLLRRGQNPPQAKAGEDAQRLCCLYQHVERRIGYGVPALDPAVIRLRVAGRTQDDAIKNWYAIARPLRQALRQSRFQDRALK</sequence>
<gene>
    <name evidence="1" type="ORF">ACFODV_15175</name>
</gene>
<keyword evidence="2" id="KW-1185">Reference proteome</keyword>
<reference evidence="2" key="1">
    <citation type="journal article" date="2019" name="Int. J. Syst. Evol. Microbiol.">
        <title>The Global Catalogue of Microorganisms (GCM) 10K type strain sequencing project: providing services to taxonomists for standard genome sequencing and annotation.</title>
        <authorList>
            <consortium name="The Broad Institute Genomics Platform"/>
            <consortium name="The Broad Institute Genome Sequencing Center for Infectious Disease"/>
            <person name="Wu L."/>
            <person name="Ma J."/>
        </authorList>
    </citation>
    <scope>NUCLEOTIDE SEQUENCE [LARGE SCALE GENOMIC DNA]</scope>
    <source>
        <strain evidence="2">KCTC 52660</strain>
    </source>
</reference>
<proteinExistence type="predicted"/>
<accession>A0ABV7BAV8</accession>